<evidence type="ECO:0000313" key="1">
    <source>
        <dbReference type="EMBL" id="KKN13578.1"/>
    </source>
</evidence>
<proteinExistence type="predicted"/>
<sequence>VNGSVNLTQSGSQVPVGEAKLTVKGLTRSGLILTSAPVDLGLNIAISTGPDPINSDWYIYTAGFETGAFPDYPKYSIWRDGYYITSNIETNPNRDPDATGANVFVMQRDRMLARIMLKQMLRPAPHQGGRGHHLGIKQRAPRKLAMQKAAMTVRPVHHGCNGQAGGADYIRFPLFIWVSLLSHLFHFPLFRVCLPLFRPPVQQVVAPLSICALPCACCCKSTLPTVRK</sequence>
<protein>
    <submittedName>
        <fullName evidence="1">Uncharacterized protein</fullName>
    </submittedName>
</protein>
<dbReference type="AlphaFoldDB" id="A0A0F9R813"/>
<gene>
    <name evidence="1" type="ORF">LCGC14_1004880</name>
</gene>
<organism evidence="1">
    <name type="scientific">marine sediment metagenome</name>
    <dbReference type="NCBI Taxonomy" id="412755"/>
    <lineage>
        <taxon>unclassified sequences</taxon>
        <taxon>metagenomes</taxon>
        <taxon>ecological metagenomes</taxon>
    </lineage>
</organism>
<dbReference type="EMBL" id="LAZR01003907">
    <property type="protein sequence ID" value="KKN13578.1"/>
    <property type="molecule type" value="Genomic_DNA"/>
</dbReference>
<comment type="caution">
    <text evidence="1">The sequence shown here is derived from an EMBL/GenBank/DDBJ whole genome shotgun (WGS) entry which is preliminary data.</text>
</comment>
<feature type="non-terminal residue" evidence="1">
    <location>
        <position position="1"/>
    </location>
</feature>
<reference evidence="1" key="1">
    <citation type="journal article" date="2015" name="Nature">
        <title>Complex archaea that bridge the gap between prokaryotes and eukaryotes.</title>
        <authorList>
            <person name="Spang A."/>
            <person name="Saw J.H."/>
            <person name="Jorgensen S.L."/>
            <person name="Zaremba-Niedzwiedzka K."/>
            <person name="Martijn J."/>
            <person name="Lind A.E."/>
            <person name="van Eijk R."/>
            <person name="Schleper C."/>
            <person name="Guy L."/>
            <person name="Ettema T.J."/>
        </authorList>
    </citation>
    <scope>NUCLEOTIDE SEQUENCE</scope>
</reference>
<name>A0A0F9R813_9ZZZZ</name>
<accession>A0A0F9R813</accession>